<feature type="coiled-coil region" evidence="1">
    <location>
        <begin position="63"/>
        <end position="153"/>
    </location>
</feature>
<evidence type="ECO:0000313" key="3">
    <source>
        <dbReference type="Proteomes" id="UP001165740"/>
    </source>
</evidence>
<organism evidence="3 4">
    <name type="scientific">Biomphalaria glabrata</name>
    <name type="common">Bloodfluke planorb</name>
    <name type="synonym">Freshwater snail</name>
    <dbReference type="NCBI Taxonomy" id="6526"/>
    <lineage>
        <taxon>Eukaryota</taxon>
        <taxon>Metazoa</taxon>
        <taxon>Spiralia</taxon>
        <taxon>Lophotrochozoa</taxon>
        <taxon>Mollusca</taxon>
        <taxon>Gastropoda</taxon>
        <taxon>Heterobranchia</taxon>
        <taxon>Euthyneura</taxon>
        <taxon>Panpulmonata</taxon>
        <taxon>Hygrophila</taxon>
        <taxon>Lymnaeoidea</taxon>
        <taxon>Planorbidae</taxon>
        <taxon>Biomphalaria</taxon>
    </lineage>
</organism>
<keyword evidence="2" id="KW-0472">Membrane</keyword>
<keyword evidence="3" id="KW-1185">Reference proteome</keyword>
<evidence type="ECO:0000313" key="4">
    <source>
        <dbReference type="RefSeq" id="XP_055892131.1"/>
    </source>
</evidence>
<evidence type="ECO:0000313" key="5">
    <source>
        <dbReference type="RefSeq" id="XP_055892139.1"/>
    </source>
</evidence>
<keyword evidence="2" id="KW-1133">Transmembrane helix</keyword>
<dbReference type="RefSeq" id="XP_055892139.1">
    <property type="nucleotide sequence ID" value="XM_056036164.1"/>
</dbReference>
<gene>
    <name evidence="4 5" type="primary">LOC106071534</name>
</gene>
<protein>
    <submittedName>
        <fullName evidence="4 5">Protein GOLM2-like</fullName>
    </submittedName>
</protein>
<accession>A0A9W3AY26</accession>
<keyword evidence="2" id="KW-0812">Transmembrane</keyword>
<feature type="transmembrane region" description="Helical" evidence="2">
    <location>
        <begin position="18"/>
        <end position="36"/>
    </location>
</feature>
<evidence type="ECO:0000256" key="2">
    <source>
        <dbReference type="SAM" id="Phobius"/>
    </source>
</evidence>
<dbReference type="OrthoDB" id="10072022at2759"/>
<dbReference type="Proteomes" id="UP001165740">
    <property type="component" value="Chromosome 1"/>
</dbReference>
<keyword evidence="1" id="KW-0175">Coiled coil</keyword>
<name>A0A9W3AY26_BIOGL</name>
<proteinExistence type="predicted"/>
<dbReference type="RefSeq" id="XP_055892131.1">
    <property type="nucleotide sequence ID" value="XM_056036156.1"/>
</dbReference>
<dbReference type="GeneID" id="106071534"/>
<sequence>MTGSPTNRTTMRSSRTPPFLIIALLIVVGFLSYNYWKFYNINSELRAEVEAVRIQARDTDSSKLESERNLNTAREEIKQIQGSRDALQKAVQEKDKELTTLKADLKKAQEELNGVKKSLGECDANLQTQKKEVDALKAEKAEFDKKLEAEKTKPQVCDLKSCSEPLKQILDISSKLTGTEQLSKALTEAKLNAEELLQNVPKYQAPQQQAGN</sequence>
<reference evidence="4 5" key="1">
    <citation type="submission" date="2025-04" db="UniProtKB">
        <authorList>
            <consortium name="RefSeq"/>
        </authorList>
    </citation>
    <scope>IDENTIFICATION</scope>
</reference>
<evidence type="ECO:0000256" key="1">
    <source>
        <dbReference type="SAM" id="Coils"/>
    </source>
</evidence>
<dbReference type="AlphaFoldDB" id="A0A9W3AY26"/>